<sequence>MRRFSGTDAVLIARLATADEGPRAMRRLEETGSVTYGAYTVTAESLIVQDTTYPWSQVRRKPLRPDSVVQTRQPNGKWRDLEIPEAKTPHSAVLLDLIRHQVDS</sequence>
<evidence type="ECO:0000313" key="3">
    <source>
        <dbReference type="Proteomes" id="UP000007842"/>
    </source>
</evidence>
<accession>G8XE01</accession>
<proteinExistence type="predicted"/>
<dbReference type="AlphaFoldDB" id="F8JN15"/>
<dbReference type="KEGG" id="sct:SCAT_p1649"/>
<dbReference type="PATRIC" id="fig|1003195.11.peg.1600"/>
<dbReference type="Proteomes" id="UP000007842">
    <property type="component" value="Plasmid pSCATT"/>
</dbReference>
<feature type="region of interest" description="Disordered" evidence="1">
    <location>
        <begin position="63"/>
        <end position="83"/>
    </location>
</feature>
<organism evidence="2 3">
    <name type="scientific">Streptantibioticus cattleyicolor (strain ATCC 35852 / DSM 46488 / JCM 4925 / NBRC 14057 / NRRL 8057)</name>
    <name type="common">Streptomyces cattleya</name>
    <dbReference type="NCBI Taxonomy" id="1003195"/>
    <lineage>
        <taxon>Bacteria</taxon>
        <taxon>Bacillati</taxon>
        <taxon>Actinomycetota</taxon>
        <taxon>Actinomycetes</taxon>
        <taxon>Kitasatosporales</taxon>
        <taxon>Streptomycetaceae</taxon>
        <taxon>Streptantibioticus</taxon>
    </lineage>
</organism>
<accession>F8JN15</accession>
<dbReference type="HOGENOM" id="CLU_2248522_0_0_11"/>
<dbReference type="RefSeq" id="WP_014152096.1">
    <property type="nucleotide sequence ID" value="NC_016113.1"/>
</dbReference>
<dbReference type="KEGG" id="scy:SCATT_p00710"/>
<keyword evidence="3" id="KW-1185">Reference proteome</keyword>
<evidence type="ECO:0000256" key="1">
    <source>
        <dbReference type="SAM" id="MobiDB-lite"/>
    </source>
</evidence>
<reference evidence="3" key="1">
    <citation type="submission" date="2011-12" db="EMBL/GenBank/DDBJ databases">
        <title>Complete genome sequence of Streptomyces cattleya strain DSM 46488.</title>
        <authorList>
            <person name="Ou H.-Y."/>
            <person name="Li P."/>
            <person name="Zhao C."/>
            <person name="O'Hagan D."/>
            <person name="Deng Z."/>
        </authorList>
    </citation>
    <scope>NUCLEOTIDE SEQUENCE [LARGE SCALE GENOMIC DNA]</scope>
    <source>
        <strain evidence="3">ATCC 35852 / DSM 46488 / JCM 4925 / NBRC 14057 / NRRL 8057</strain>
        <plasmid evidence="3">Plasmid pSCATT</plasmid>
    </source>
</reference>
<name>F8JN15_STREN</name>
<protein>
    <submittedName>
        <fullName evidence="2">Uncharacterized protein</fullName>
    </submittedName>
</protein>
<geneLocation type="plasmid" evidence="2 3">
    <name>pSCATT</name>
</geneLocation>
<gene>
    <name evidence="2" type="ordered locus">SCATT_p00710</name>
</gene>
<evidence type="ECO:0000313" key="2">
    <source>
        <dbReference type="EMBL" id="AEW98264.1"/>
    </source>
</evidence>
<keyword evidence="2" id="KW-0614">Plasmid</keyword>
<dbReference type="EMBL" id="CP003229">
    <property type="protein sequence ID" value="AEW98264.1"/>
    <property type="molecule type" value="Genomic_DNA"/>
</dbReference>